<dbReference type="InterPro" id="IPR050109">
    <property type="entry name" value="HTH-type_TetR-like_transc_reg"/>
</dbReference>
<keyword evidence="7" id="KW-1185">Reference proteome</keyword>
<dbReference type="Gene3D" id="1.10.357.10">
    <property type="entry name" value="Tetracycline Repressor, domain 2"/>
    <property type="match status" value="1"/>
</dbReference>
<dbReference type="SUPFAM" id="SSF48498">
    <property type="entry name" value="Tetracyclin repressor-like, C-terminal domain"/>
    <property type="match status" value="1"/>
</dbReference>
<dbReference type="Pfam" id="PF00440">
    <property type="entry name" value="TetR_N"/>
    <property type="match status" value="1"/>
</dbReference>
<dbReference type="InterPro" id="IPR009057">
    <property type="entry name" value="Homeodomain-like_sf"/>
</dbReference>
<protein>
    <submittedName>
        <fullName evidence="6">AcrR family transcriptional regulator</fullName>
    </submittedName>
</protein>
<keyword evidence="1" id="KW-0805">Transcription regulation</keyword>
<keyword evidence="3" id="KW-0804">Transcription</keyword>
<dbReference type="Proteomes" id="UP000579647">
    <property type="component" value="Unassembled WGS sequence"/>
</dbReference>
<dbReference type="AlphaFoldDB" id="A0A840WF83"/>
<evidence type="ECO:0000256" key="1">
    <source>
        <dbReference type="ARBA" id="ARBA00023015"/>
    </source>
</evidence>
<proteinExistence type="predicted"/>
<feature type="DNA-binding region" description="H-T-H motif" evidence="4">
    <location>
        <begin position="36"/>
        <end position="55"/>
    </location>
</feature>
<accession>A0A840WF83</accession>
<organism evidence="6 7">
    <name type="scientific">Nocardiopsis metallicus</name>
    <dbReference type="NCBI Taxonomy" id="179819"/>
    <lineage>
        <taxon>Bacteria</taxon>
        <taxon>Bacillati</taxon>
        <taxon>Actinomycetota</taxon>
        <taxon>Actinomycetes</taxon>
        <taxon>Streptosporangiales</taxon>
        <taxon>Nocardiopsidaceae</taxon>
        <taxon>Nocardiopsis</taxon>
    </lineage>
</organism>
<dbReference type="GO" id="GO:0003700">
    <property type="term" value="F:DNA-binding transcription factor activity"/>
    <property type="evidence" value="ECO:0007669"/>
    <property type="project" value="TreeGrafter"/>
</dbReference>
<evidence type="ECO:0000256" key="2">
    <source>
        <dbReference type="ARBA" id="ARBA00023125"/>
    </source>
</evidence>
<evidence type="ECO:0000256" key="3">
    <source>
        <dbReference type="ARBA" id="ARBA00023163"/>
    </source>
</evidence>
<sequence length="208" mass="22544">MPRSPEQYEAMRAATRERVRSAAVRLFARQSFATVNMRQIAEEAGISTGSIYRHFATKEELFGGLVAEAARGLGRTVDLFRGSGDPAESLRAFTEEFLADLTGTGDFVEYFLLMHQAFTQGTASGEDAPTAVRDLIARNAELLEATVRLIERGQAEGSMRPGPAEELASCYFAMFDGLVTMRFALGEGCTVPSTATVMGLLLKEGEDA</sequence>
<evidence type="ECO:0000256" key="4">
    <source>
        <dbReference type="PROSITE-ProRule" id="PRU00335"/>
    </source>
</evidence>
<dbReference type="PROSITE" id="PS50977">
    <property type="entry name" value="HTH_TETR_2"/>
    <property type="match status" value="1"/>
</dbReference>
<dbReference type="EMBL" id="JACHDO010000001">
    <property type="protein sequence ID" value="MBB5490006.1"/>
    <property type="molecule type" value="Genomic_DNA"/>
</dbReference>
<keyword evidence="2 4" id="KW-0238">DNA-binding</keyword>
<evidence type="ECO:0000313" key="7">
    <source>
        <dbReference type="Proteomes" id="UP000579647"/>
    </source>
</evidence>
<dbReference type="InterPro" id="IPR001647">
    <property type="entry name" value="HTH_TetR"/>
</dbReference>
<comment type="caution">
    <text evidence="6">The sequence shown here is derived from an EMBL/GenBank/DDBJ whole genome shotgun (WGS) entry which is preliminary data.</text>
</comment>
<name>A0A840WF83_9ACTN</name>
<dbReference type="PANTHER" id="PTHR30055">
    <property type="entry name" value="HTH-TYPE TRANSCRIPTIONAL REGULATOR RUTR"/>
    <property type="match status" value="1"/>
</dbReference>
<evidence type="ECO:0000259" key="5">
    <source>
        <dbReference type="PROSITE" id="PS50977"/>
    </source>
</evidence>
<dbReference type="PRINTS" id="PR00455">
    <property type="entry name" value="HTHTETR"/>
</dbReference>
<dbReference type="RefSeq" id="WP_246420126.1">
    <property type="nucleotide sequence ID" value="NZ_BAAAKM010000103.1"/>
</dbReference>
<feature type="domain" description="HTH tetR-type" evidence="5">
    <location>
        <begin position="13"/>
        <end position="73"/>
    </location>
</feature>
<gene>
    <name evidence="6" type="ORF">HNR07_001143</name>
</gene>
<dbReference type="SUPFAM" id="SSF46689">
    <property type="entry name" value="Homeodomain-like"/>
    <property type="match status" value="1"/>
</dbReference>
<dbReference type="PANTHER" id="PTHR30055:SF234">
    <property type="entry name" value="HTH-TYPE TRANSCRIPTIONAL REGULATOR BETI"/>
    <property type="match status" value="1"/>
</dbReference>
<dbReference type="InterPro" id="IPR036271">
    <property type="entry name" value="Tet_transcr_reg_TetR-rel_C_sf"/>
</dbReference>
<reference evidence="6 7" key="1">
    <citation type="submission" date="2020-08" db="EMBL/GenBank/DDBJ databases">
        <title>Sequencing the genomes of 1000 actinobacteria strains.</title>
        <authorList>
            <person name="Klenk H.-P."/>
        </authorList>
    </citation>
    <scope>NUCLEOTIDE SEQUENCE [LARGE SCALE GENOMIC DNA]</scope>
    <source>
        <strain evidence="6 7">DSM 44598</strain>
    </source>
</reference>
<evidence type="ECO:0000313" key="6">
    <source>
        <dbReference type="EMBL" id="MBB5490006.1"/>
    </source>
</evidence>
<dbReference type="GO" id="GO:0000976">
    <property type="term" value="F:transcription cis-regulatory region binding"/>
    <property type="evidence" value="ECO:0007669"/>
    <property type="project" value="TreeGrafter"/>
</dbReference>